<evidence type="ECO:0000313" key="2">
    <source>
        <dbReference type="EMBL" id="EGY14244.1"/>
    </source>
</evidence>
<feature type="region of interest" description="Disordered" evidence="1">
    <location>
        <begin position="72"/>
        <end position="105"/>
    </location>
</feature>
<dbReference type="GeneID" id="20706871"/>
<gene>
    <name evidence="2" type="ORF">VDAG_05408</name>
</gene>
<proteinExistence type="predicted"/>
<feature type="compositionally biased region" description="Polar residues" evidence="1">
    <location>
        <begin position="72"/>
        <end position="88"/>
    </location>
</feature>
<dbReference type="Proteomes" id="UP000001611">
    <property type="component" value="Chromosome 2"/>
</dbReference>
<dbReference type="EMBL" id="DS572704">
    <property type="protein sequence ID" value="EGY14244.1"/>
    <property type="molecule type" value="Genomic_DNA"/>
</dbReference>
<feature type="compositionally biased region" description="Basic and acidic residues" evidence="1">
    <location>
        <begin position="23"/>
        <end position="35"/>
    </location>
</feature>
<dbReference type="KEGG" id="vda:VDAG_05408"/>
<name>G2X5A3_VERDV</name>
<keyword evidence="3" id="KW-1185">Reference proteome</keyword>
<protein>
    <submittedName>
        <fullName evidence="2">Uncharacterized protein</fullName>
    </submittedName>
</protein>
<accession>G2X5A3</accession>
<dbReference type="InParanoid" id="G2X5A3"/>
<organism evidence="2 3">
    <name type="scientific">Verticillium dahliae (strain VdLs.17 / ATCC MYA-4575 / FGSC 10137)</name>
    <name type="common">Verticillium wilt</name>
    <dbReference type="NCBI Taxonomy" id="498257"/>
    <lineage>
        <taxon>Eukaryota</taxon>
        <taxon>Fungi</taxon>
        <taxon>Dikarya</taxon>
        <taxon>Ascomycota</taxon>
        <taxon>Pezizomycotina</taxon>
        <taxon>Sordariomycetes</taxon>
        <taxon>Hypocreomycetidae</taxon>
        <taxon>Glomerellales</taxon>
        <taxon>Plectosphaerellaceae</taxon>
        <taxon>Verticillium</taxon>
    </lineage>
</organism>
<dbReference type="HOGENOM" id="CLU_2238671_0_0_1"/>
<dbReference type="AlphaFoldDB" id="G2X5A3"/>
<feature type="region of interest" description="Disordered" evidence="1">
    <location>
        <begin position="1"/>
        <end position="49"/>
    </location>
</feature>
<evidence type="ECO:0000313" key="3">
    <source>
        <dbReference type="Proteomes" id="UP000001611"/>
    </source>
</evidence>
<dbReference type="RefSeq" id="XP_009650598.1">
    <property type="nucleotide sequence ID" value="XM_009652303.1"/>
</dbReference>
<reference evidence="2 3" key="1">
    <citation type="submission" date="2008-03" db="EMBL/GenBank/DDBJ databases">
        <title>The Genome Sequence of Verticillium dahliae VdLs.17.</title>
        <authorList>
            <consortium name="The Broad Institute Genome Sequencing Platform"/>
            <person name="Ma L.-J.J."/>
            <person name="Klosterman S.J."/>
            <person name="Subbarao K."/>
            <person name="Dobinson K."/>
            <person name="Veronese P."/>
            <person name="Kang S."/>
            <person name="Gold S.E."/>
            <person name="Young S."/>
            <person name="Jaffe D."/>
            <person name="Gnerre S."/>
            <person name="Berlin A."/>
            <person name="Heiman D."/>
            <person name="Hepburn T."/>
            <person name="Sykes S."/>
            <person name="Alvarado L."/>
            <person name="Kodira C.D."/>
            <person name="Lander E."/>
            <person name="Galagan J."/>
            <person name="Nusbaum C."/>
            <person name="Birren B."/>
        </authorList>
    </citation>
    <scope>NUCLEOTIDE SEQUENCE [LARGE SCALE GENOMIC DNA]</scope>
    <source>
        <strain evidence="3">VdLs.17 / ATCC MYA-4575 / FGSC 10137</strain>
    </source>
</reference>
<evidence type="ECO:0000256" key="1">
    <source>
        <dbReference type="SAM" id="MobiDB-lite"/>
    </source>
</evidence>
<sequence length="105" mass="11206">MNERQTGNANEEKTNDPQFPAVRVEDRRLAIHRPDGSSGEPKPPAIVPRLPCTGAASLHFHRPGFGFHLDFQSSTSKCPTSKGSTSGAGINDSALTPDLTIQGQP</sequence>